<feature type="domain" description="DUF6873" evidence="1">
    <location>
        <begin position="4"/>
        <end position="231"/>
    </location>
</feature>
<organism evidence="2 3">
    <name type="scientific">Clostridium lentum</name>
    <dbReference type="NCBI Taxonomy" id="2763037"/>
    <lineage>
        <taxon>Bacteria</taxon>
        <taxon>Bacillati</taxon>
        <taxon>Bacillota</taxon>
        <taxon>Clostridia</taxon>
        <taxon>Eubacteriales</taxon>
        <taxon>Clostridiaceae</taxon>
        <taxon>Clostridium</taxon>
    </lineage>
</organism>
<reference evidence="2" key="1">
    <citation type="submission" date="2020-08" db="EMBL/GenBank/DDBJ databases">
        <title>Genome public.</title>
        <authorList>
            <person name="Liu C."/>
            <person name="Sun Q."/>
        </authorList>
    </citation>
    <scope>NUCLEOTIDE SEQUENCE</scope>
    <source>
        <strain evidence="2">NSJ-42</strain>
    </source>
</reference>
<dbReference type="InterPro" id="IPR049238">
    <property type="entry name" value="DUF6873"/>
</dbReference>
<evidence type="ECO:0000313" key="3">
    <source>
        <dbReference type="Proteomes" id="UP000662088"/>
    </source>
</evidence>
<name>A0A8I0DMR6_9CLOT</name>
<dbReference type="RefSeq" id="WP_022211154.1">
    <property type="nucleotide sequence ID" value="NZ_JACOOQ010000004.1"/>
</dbReference>
<accession>A0A8I0DMR6</accession>
<protein>
    <recommendedName>
        <fullName evidence="1">DUF6873 domain-containing protein</fullName>
    </recommendedName>
</protein>
<dbReference type="AlphaFoldDB" id="A0A8I0DMR6"/>
<dbReference type="Pfam" id="PF21778">
    <property type="entry name" value="DUF6873"/>
    <property type="match status" value="1"/>
</dbReference>
<evidence type="ECO:0000313" key="2">
    <source>
        <dbReference type="EMBL" id="MBC5639594.1"/>
    </source>
</evidence>
<comment type="caution">
    <text evidence="2">The sequence shown here is derived from an EMBL/GenBank/DDBJ whole genome shotgun (WGS) entry which is preliminary data.</text>
</comment>
<proteinExistence type="predicted"/>
<dbReference type="EMBL" id="JACOOQ010000004">
    <property type="protein sequence ID" value="MBC5639594.1"/>
    <property type="molecule type" value="Genomic_DNA"/>
</dbReference>
<gene>
    <name evidence="2" type="ORF">H8R92_03945</name>
</gene>
<evidence type="ECO:0000259" key="1">
    <source>
        <dbReference type="Pfam" id="PF21778"/>
    </source>
</evidence>
<keyword evidence="3" id="KW-1185">Reference proteome</keyword>
<dbReference type="Proteomes" id="UP000662088">
    <property type="component" value="Unassembled WGS sequence"/>
</dbReference>
<sequence length="233" mass="26727">MICFVDYKTTDEECNNLNKLGLKIIKIPQSKALYNAIDGHVDIQINILHKENRLILINKHMPDEFKKQLEENNIKYIESSSTLGHKYPENISINALNSKEYFIHNLKYSDDAFKKYITHKKIINVKQGYTKCSILPLREKVLITNDPGIYKTLSNDDFHVLLLPYGDIILEGFEYGFIGGVGGMISHDKLALFGDLNHYSYGKEVLNFLNNHNITPIYLKSGKLTDRGSLFVL</sequence>